<dbReference type="GO" id="GO:0016491">
    <property type="term" value="F:oxidoreductase activity"/>
    <property type="evidence" value="ECO:0007669"/>
    <property type="project" value="UniProtKB-KW"/>
</dbReference>
<keyword evidence="3 7" id="KW-0732">Signal</keyword>
<organism evidence="10 12">
    <name type="scientific">Eggerthella sinensis</name>
    <dbReference type="NCBI Taxonomy" id="242230"/>
    <lineage>
        <taxon>Bacteria</taxon>
        <taxon>Bacillati</taxon>
        <taxon>Actinomycetota</taxon>
        <taxon>Coriobacteriia</taxon>
        <taxon>Eggerthellales</taxon>
        <taxon>Eggerthellaceae</taxon>
        <taxon>Eggerthella</taxon>
    </lineage>
</organism>
<evidence type="ECO:0000313" key="10">
    <source>
        <dbReference type="EMBL" id="RNM40940.1"/>
    </source>
</evidence>
<evidence type="ECO:0000256" key="4">
    <source>
        <dbReference type="ARBA" id="ARBA00023002"/>
    </source>
</evidence>
<dbReference type="InterPro" id="IPR009010">
    <property type="entry name" value="Asp_de-COase-like_dom_sf"/>
</dbReference>
<dbReference type="Gene3D" id="3.40.50.740">
    <property type="match status" value="2"/>
</dbReference>
<comment type="similarity">
    <text evidence="1">Belongs to the prokaryotic molybdopterin-containing oxidoreductase family.</text>
</comment>
<keyword evidence="4" id="KW-0560">Oxidoreductase</keyword>
<evidence type="ECO:0000256" key="2">
    <source>
        <dbReference type="ARBA" id="ARBA00022723"/>
    </source>
</evidence>
<evidence type="ECO:0000256" key="5">
    <source>
        <dbReference type="ARBA" id="ARBA00023004"/>
    </source>
</evidence>
<dbReference type="Gene3D" id="2.20.25.90">
    <property type="entry name" value="ADC-like domains"/>
    <property type="match status" value="1"/>
</dbReference>
<dbReference type="RefSeq" id="WP_114547526.1">
    <property type="nucleotide sequence ID" value="NZ_JAJCHC010000001.1"/>
</dbReference>
<dbReference type="GO" id="GO:0043546">
    <property type="term" value="F:molybdopterin cofactor binding"/>
    <property type="evidence" value="ECO:0007669"/>
    <property type="project" value="InterPro"/>
</dbReference>
<dbReference type="SMART" id="SM00926">
    <property type="entry name" value="Molybdop_Fe4S4"/>
    <property type="match status" value="1"/>
</dbReference>
<dbReference type="Pfam" id="PF00384">
    <property type="entry name" value="Molybdopterin"/>
    <property type="match status" value="1"/>
</dbReference>
<dbReference type="GO" id="GO:0051536">
    <property type="term" value="F:iron-sulfur cluster binding"/>
    <property type="evidence" value="ECO:0007669"/>
    <property type="project" value="UniProtKB-KW"/>
</dbReference>
<dbReference type="AlphaFoldDB" id="A0A3N0IWY7"/>
<dbReference type="PROSITE" id="PS51669">
    <property type="entry name" value="4FE4S_MOW_BIS_MGD"/>
    <property type="match status" value="1"/>
</dbReference>
<feature type="domain" description="4Fe-4S Mo/W bis-MGD-type" evidence="8">
    <location>
        <begin position="44"/>
        <end position="101"/>
    </location>
</feature>
<keyword evidence="2" id="KW-0479">Metal-binding</keyword>
<dbReference type="EMBL" id="QICC01000056">
    <property type="protein sequence ID" value="RNM40940.1"/>
    <property type="molecule type" value="Genomic_DNA"/>
</dbReference>
<dbReference type="GO" id="GO:0046872">
    <property type="term" value="F:metal ion binding"/>
    <property type="evidence" value="ECO:0007669"/>
    <property type="project" value="UniProtKB-KW"/>
</dbReference>
<dbReference type="Pfam" id="PF04879">
    <property type="entry name" value="Molybdop_Fe4S4"/>
    <property type="match status" value="1"/>
</dbReference>
<dbReference type="InterPro" id="IPR006963">
    <property type="entry name" value="Mopterin_OxRdtase_4Fe-4S_dom"/>
</dbReference>
<gene>
    <name evidence="9" type="ORF">C1876_14970</name>
    <name evidence="10" type="ORF">DMP09_12005</name>
</gene>
<accession>A0A3N0IWY7</accession>
<dbReference type="SUPFAM" id="SSF50692">
    <property type="entry name" value="ADC-like"/>
    <property type="match status" value="1"/>
</dbReference>
<dbReference type="InterPro" id="IPR037949">
    <property type="entry name" value="MopB_CT_Acetylene-hydratase"/>
</dbReference>
<evidence type="ECO:0000259" key="8">
    <source>
        <dbReference type="PROSITE" id="PS51669"/>
    </source>
</evidence>
<evidence type="ECO:0000256" key="7">
    <source>
        <dbReference type="SAM" id="SignalP"/>
    </source>
</evidence>
<keyword evidence="11" id="KW-1185">Reference proteome</keyword>
<comment type="caution">
    <text evidence="10">The sequence shown here is derived from an EMBL/GenBank/DDBJ whole genome shotgun (WGS) entry which is preliminary data.</text>
</comment>
<dbReference type="EMBL" id="PPTT01000033">
    <property type="protein sequence ID" value="RDB66039.1"/>
    <property type="molecule type" value="Genomic_DNA"/>
</dbReference>
<reference evidence="12" key="2">
    <citation type="submission" date="2018-05" db="EMBL/GenBank/DDBJ databases">
        <title>Genome Sequencing of selected type strains of the family Eggerthellaceae.</title>
        <authorList>
            <person name="Danylec N."/>
            <person name="Stoll D.A."/>
            <person name="Doetsch A."/>
            <person name="Huch M."/>
        </authorList>
    </citation>
    <scope>NUCLEOTIDE SEQUENCE [LARGE SCALE GENOMIC DNA]</scope>
    <source>
        <strain evidence="12">DSM 16107</strain>
    </source>
</reference>
<dbReference type="InterPro" id="IPR050612">
    <property type="entry name" value="Prok_Mopterin_Oxidored"/>
</dbReference>
<evidence type="ECO:0000313" key="11">
    <source>
        <dbReference type="Proteomes" id="UP000253817"/>
    </source>
</evidence>
<feature type="signal peptide" evidence="7">
    <location>
        <begin position="1"/>
        <end position="34"/>
    </location>
</feature>
<dbReference type="Gene3D" id="2.40.40.20">
    <property type="match status" value="1"/>
</dbReference>
<reference evidence="9 11" key="1">
    <citation type="journal article" date="2018" name="Elife">
        <title>Discovery and characterization of a prevalent human gut bacterial enzyme sufficient for the inactivation of a family of plant toxins.</title>
        <authorList>
            <person name="Koppel N."/>
            <person name="Bisanz J.E."/>
            <person name="Pandelia M.E."/>
            <person name="Turnbaugh P.J."/>
            <person name="Balskus E.P."/>
        </authorList>
    </citation>
    <scope>NUCLEOTIDE SEQUENCE [LARGE SCALE GENOMIC DNA]</scope>
    <source>
        <strain evidence="9 11">DSM 16107</strain>
    </source>
</reference>
<evidence type="ECO:0000256" key="6">
    <source>
        <dbReference type="ARBA" id="ARBA00023014"/>
    </source>
</evidence>
<dbReference type="GO" id="GO:0018818">
    <property type="term" value="F:acetylene hydratase activity"/>
    <property type="evidence" value="ECO:0007669"/>
    <property type="project" value="InterPro"/>
</dbReference>
<dbReference type="Proteomes" id="UP000253817">
    <property type="component" value="Unassembled WGS sequence"/>
</dbReference>
<name>A0A3N0IWY7_9ACTN</name>
<dbReference type="CDD" id="cd02781">
    <property type="entry name" value="MopB_CT_Acetylene-hydratase"/>
    <property type="match status" value="1"/>
</dbReference>
<reference evidence="10" key="3">
    <citation type="journal article" date="2019" name="Microbiol. Resour. Announc.">
        <title>Draft Genome Sequences of Type Strains of Gordonibacter faecihominis, Paraeggerthella hongkongensis, Parvibacter caecicola,Slackia equolifaciens, Slackia faecicanis, and Slackia isoflavoniconvertens.</title>
        <authorList>
            <person name="Danylec N."/>
            <person name="Stoll D.A."/>
            <person name="Dotsch A."/>
            <person name="Huch M."/>
        </authorList>
    </citation>
    <scope>NUCLEOTIDE SEQUENCE</scope>
    <source>
        <strain evidence="10">DSM 16107</strain>
    </source>
</reference>
<keyword evidence="5" id="KW-0408">Iron</keyword>
<evidence type="ECO:0000313" key="9">
    <source>
        <dbReference type="EMBL" id="RDB66039.1"/>
    </source>
</evidence>
<sequence>MKQLNCTRRTFVKAAAVSSVALGAASAGAPAALAEGTAETTSSVQKIRSHCRACGKMECGTWVWVQDGRVIDITGDESAITSRGNLCAKGKSAMQALYHPDRLRYPMKRTNPKGEDPGWVRISWDEAIEAGAKGFQESIDKYGGPSIKSLHGTSRITSYGSMMFGYYVGSPNGGCTAGQVCKGPRCESGAMTCFPAHWTSLNDGVEVFFQWGTNQEVSNYDNANRVTVDAQVNARKSICVGPRLQNLGKEADIWVNLRPGTDDAFGVAMLNVIVNEMKSYDELFAKKWTDGPFLHVADLDPSGFEWTAVLENQSYPLNIRTQLLKESDVKEGGSPQRFMVWDKKHDRLTYFDAETALWEGEGEYVKPTKMTKHGEGYLVEDPGFQVDIDPALDGTYEVQLKDGRTVKATPTFQEFCDRIAEWDVEKTAEHCWVDPSVIREAAQEYGCKLMQGGIQYQLALEHAGNAIQATRIPLILSALTGNLDTPGGNRGGESVHYLYNVFINYATPFGAPQQDPELRAKVAGGDKFPLLPWFQTIGGAAFHHDQTSATEMILTGKPYPIRSMISSTGTHHHSGNATRNWEAFKSLDFYWAAELWHAPTVELADILVPAAHFLEVDNLRISQGGESGFGAQVACVKPLGEARWDTPQIIQILKNMGIPWWPTSAETAPPFWPKEWLDTQWPDEQQVNELAILHSTHGMQIPGPDGDKLEFKDWDDFKQQYQEHGQWDLRKVSPIGYYRRHLLGYMRHDGLPGWETPTTKFELWSTILESYHPGEQLPVVREPQESPYSTPDVYEEYPIVITTGRRIPVFFHSEGRQQPYTREQAVAPTFQINPETAADLGIEQGDWCWIESRRGKVRLIADLFYGIAPGVIESDHGWWFPELPAPSHGWELSNINALVDDQAQCPISGATTLRGYLVKVYKATPENCPDGNVIPCAQEDGTPIIVEPDDPRLKAWMPMKPEEV</sequence>
<evidence type="ECO:0000256" key="1">
    <source>
        <dbReference type="ARBA" id="ARBA00010312"/>
    </source>
</evidence>
<keyword evidence="6" id="KW-0411">Iron-sulfur</keyword>
<dbReference type="InterPro" id="IPR006311">
    <property type="entry name" value="TAT_signal"/>
</dbReference>
<dbReference type="Gene3D" id="3.40.228.10">
    <property type="entry name" value="Dimethylsulfoxide Reductase, domain 2"/>
    <property type="match status" value="2"/>
</dbReference>
<dbReference type="PANTHER" id="PTHR43742">
    <property type="entry name" value="TRIMETHYLAMINE-N-OXIDE REDUCTASE"/>
    <property type="match status" value="1"/>
</dbReference>
<dbReference type="InterPro" id="IPR006656">
    <property type="entry name" value="Mopterin_OxRdtase"/>
</dbReference>
<dbReference type="OrthoDB" id="7376058at2"/>
<evidence type="ECO:0000313" key="12">
    <source>
        <dbReference type="Proteomes" id="UP000270112"/>
    </source>
</evidence>
<proteinExistence type="inferred from homology"/>
<protein>
    <submittedName>
        <fullName evidence="10">Molybdopterin dinucleotide-binding protein</fullName>
    </submittedName>
</protein>
<dbReference type="Pfam" id="PF01568">
    <property type="entry name" value="Molydop_binding"/>
    <property type="match status" value="1"/>
</dbReference>
<evidence type="ECO:0000256" key="3">
    <source>
        <dbReference type="ARBA" id="ARBA00022729"/>
    </source>
</evidence>
<dbReference type="PROSITE" id="PS51318">
    <property type="entry name" value="TAT"/>
    <property type="match status" value="1"/>
</dbReference>
<dbReference type="InterPro" id="IPR006657">
    <property type="entry name" value="MoPterin_dinucl-bd_dom"/>
</dbReference>
<dbReference type="Proteomes" id="UP000270112">
    <property type="component" value="Unassembled WGS sequence"/>
</dbReference>
<dbReference type="SUPFAM" id="SSF53706">
    <property type="entry name" value="Formate dehydrogenase/DMSO reductase, domains 1-3"/>
    <property type="match status" value="1"/>
</dbReference>
<feature type="chain" id="PRO_5030078644" evidence="7">
    <location>
        <begin position="35"/>
        <end position="964"/>
    </location>
</feature>